<proteinExistence type="predicted"/>
<evidence type="ECO:0000313" key="1">
    <source>
        <dbReference type="EMBL" id="SVB83149.1"/>
    </source>
</evidence>
<feature type="non-terminal residue" evidence="1">
    <location>
        <position position="23"/>
    </location>
</feature>
<reference evidence="1" key="1">
    <citation type="submission" date="2018-05" db="EMBL/GenBank/DDBJ databases">
        <authorList>
            <person name="Lanie J.A."/>
            <person name="Ng W.-L."/>
            <person name="Kazmierczak K.M."/>
            <person name="Andrzejewski T.M."/>
            <person name="Davidsen T.M."/>
            <person name="Wayne K.J."/>
            <person name="Tettelin H."/>
            <person name="Glass J.I."/>
            <person name="Rusch D."/>
            <person name="Podicherti R."/>
            <person name="Tsui H.-C.T."/>
            <person name="Winkler M.E."/>
        </authorList>
    </citation>
    <scope>NUCLEOTIDE SEQUENCE</scope>
</reference>
<sequence>MSAITKLAVYVNQPHTHTDPARM</sequence>
<gene>
    <name evidence="1" type="ORF">METZ01_LOCUS236003</name>
</gene>
<accession>A0A382H7K4</accession>
<protein>
    <submittedName>
        <fullName evidence="1">Uncharacterized protein</fullName>
    </submittedName>
</protein>
<organism evidence="1">
    <name type="scientific">marine metagenome</name>
    <dbReference type="NCBI Taxonomy" id="408172"/>
    <lineage>
        <taxon>unclassified sequences</taxon>
        <taxon>metagenomes</taxon>
        <taxon>ecological metagenomes</taxon>
    </lineage>
</organism>
<name>A0A382H7K4_9ZZZZ</name>
<dbReference type="EMBL" id="UINC01059577">
    <property type="protein sequence ID" value="SVB83149.1"/>
    <property type="molecule type" value="Genomic_DNA"/>
</dbReference>
<dbReference type="AlphaFoldDB" id="A0A382H7K4"/>